<proteinExistence type="predicted"/>
<evidence type="ECO:0000256" key="1">
    <source>
        <dbReference type="SAM" id="MobiDB-lite"/>
    </source>
</evidence>
<evidence type="ECO:0000259" key="2">
    <source>
        <dbReference type="Pfam" id="PF10283"/>
    </source>
</evidence>
<accession>A0A8T2QY51</accession>
<feature type="region of interest" description="Disordered" evidence="1">
    <location>
        <begin position="324"/>
        <end position="513"/>
    </location>
</feature>
<dbReference type="AlphaFoldDB" id="A0A8T2QY51"/>
<dbReference type="OMA" id="MGHEFDS"/>
<comment type="caution">
    <text evidence="3">The sequence shown here is derived from an EMBL/GenBank/DDBJ whole genome shotgun (WGS) entry which is preliminary data.</text>
</comment>
<dbReference type="Proteomes" id="UP000825935">
    <property type="component" value="Chromosome 31"/>
</dbReference>
<reference evidence="3" key="1">
    <citation type="submission" date="2021-08" db="EMBL/GenBank/DDBJ databases">
        <title>WGS assembly of Ceratopteris richardii.</title>
        <authorList>
            <person name="Marchant D.B."/>
            <person name="Chen G."/>
            <person name="Jenkins J."/>
            <person name="Shu S."/>
            <person name="Leebens-Mack J."/>
            <person name="Grimwood J."/>
            <person name="Schmutz J."/>
            <person name="Soltis P."/>
            <person name="Soltis D."/>
            <person name="Chen Z.-H."/>
        </authorList>
    </citation>
    <scope>NUCLEOTIDE SEQUENCE</scope>
    <source>
        <strain evidence="3">Whitten #5841</strain>
        <tissue evidence="3">Leaf</tissue>
    </source>
</reference>
<dbReference type="PANTHER" id="PTHR37733:SF1">
    <property type="entry name" value="SMAD_FHA DOMAIN-CONTAINING PROTEIN"/>
    <property type="match status" value="1"/>
</dbReference>
<dbReference type="InterPro" id="IPR008984">
    <property type="entry name" value="SMAD_FHA_dom_sf"/>
</dbReference>
<name>A0A8T2QY51_CERRI</name>
<dbReference type="SUPFAM" id="SSF49879">
    <property type="entry name" value="SMAD/FHA domain"/>
    <property type="match status" value="1"/>
</dbReference>
<keyword evidence="4" id="KW-1185">Reference proteome</keyword>
<feature type="compositionally biased region" description="Polar residues" evidence="1">
    <location>
        <begin position="181"/>
        <end position="199"/>
    </location>
</feature>
<dbReference type="EMBL" id="CM035436">
    <property type="protein sequence ID" value="KAH7288787.1"/>
    <property type="molecule type" value="Genomic_DNA"/>
</dbReference>
<feature type="compositionally biased region" description="Basic and acidic residues" evidence="1">
    <location>
        <begin position="392"/>
        <end position="415"/>
    </location>
</feature>
<dbReference type="CDD" id="cd22671">
    <property type="entry name" value="FHA_APTX-like"/>
    <property type="match status" value="1"/>
</dbReference>
<feature type="domain" description="PBZ-type" evidence="2">
    <location>
        <begin position="490"/>
        <end position="512"/>
    </location>
</feature>
<evidence type="ECO:0000313" key="4">
    <source>
        <dbReference type="Proteomes" id="UP000825935"/>
    </source>
</evidence>
<feature type="compositionally biased region" description="Acidic residues" evidence="1">
    <location>
        <begin position="431"/>
        <end position="480"/>
    </location>
</feature>
<dbReference type="Gene3D" id="2.60.200.20">
    <property type="match status" value="1"/>
</dbReference>
<protein>
    <recommendedName>
        <fullName evidence="2">PBZ-type domain-containing protein</fullName>
    </recommendedName>
</protein>
<feature type="region of interest" description="Disordered" evidence="1">
    <location>
        <begin position="176"/>
        <end position="199"/>
    </location>
</feature>
<organism evidence="3 4">
    <name type="scientific">Ceratopteris richardii</name>
    <name type="common">Triangle waterfern</name>
    <dbReference type="NCBI Taxonomy" id="49495"/>
    <lineage>
        <taxon>Eukaryota</taxon>
        <taxon>Viridiplantae</taxon>
        <taxon>Streptophyta</taxon>
        <taxon>Embryophyta</taxon>
        <taxon>Tracheophyta</taxon>
        <taxon>Polypodiopsida</taxon>
        <taxon>Polypodiidae</taxon>
        <taxon>Polypodiales</taxon>
        <taxon>Pteridineae</taxon>
        <taxon>Pteridaceae</taxon>
        <taxon>Parkerioideae</taxon>
        <taxon>Ceratopteris</taxon>
    </lineage>
</organism>
<dbReference type="OrthoDB" id="1926114at2759"/>
<dbReference type="InterPro" id="IPR019406">
    <property type="entry name" value="APLF_PBZ"/>
</dbReference>
<gene>
    <name evidence="3" type="ORF">KP509_31G043100</name>
</gene>
<dbReference type="PANTHER" id="PTHR37733">
    <property type="entry name" value="SMAD/FHA DOMAIN-CONTAINING PROTEIN"/>
    <property type="match status" value="1"/>
</dbReference>
<feature type="compositionally biased region" description="Acidic residues" evidence="1">
    <location>
        <begin position="353"/>
        <end position="365"/>
    </location>
</feature>
<sequence length="513" mass="58345">MVQKFVLQREIFRFKEHELAILQSTTTSLGRVLELLPGARVQLREEWLLHGKRMELASENGLYLSIPRGCKRELGRESMIGISDKTVSRKHILVELKDESEEVRPEDHSESPCGLSVEVLGTNPICIYHAGKSPGTKNNSERMVFLKRGEKDTIFPGDRISLSLKHPMFFTAKEDRKGNLSPRNLNQGAGASISHNISQSDASKNICSSEDIAANEKAGIAEAVARRQRRAIERRKQQELMLQESAEELHRVQSEQNEQAPKLQDVFKGKEASADFQQEASGNNGDFIKTQDIDPVKEFGFLIEGSEFDQYKHFRQHKGRWIYPYSASPTRSSSEDDLGDTPRHGSRGKKVENDDEEWTGDDEEEMRAVSSAKKSKRSTKLNLRSCDPSTSKMKDASATKKNAYHDNIAKAQREAEAEDETDETLGGFIVNDEEEVLDNNFAEDEEELLDEDDENDDDDDDDEEELNEDEEMDEAEDEDVIREGTKKRQKPMCKYGKSCFRKNPNHLSQFRHV</sequence>
<evidence type="ECO:0000313" key="3">
    <source>
        <dbReference type="EMBL" id="KAH7288787.1"/>
    </source>
</evidence>
<dbReference type="Pfam" id="PF10283">
    <property type="entry name" value="zf-CCHH"/>
    <property type="match status" value="1"/>
</dbReference>
<feature type="compositionally biased region" description="Basic residues" evidence="1">
    <location>
        <begin position="499"/>
        <end position="513"/>
    </location>
</feature>